<keyword evidence="8" id="KW-1185">Reference proteome</keyword>
<protein>
    <recommendedName>
        <fullName evidence="9">Nucleoporin POM33</fullName>
    </recommendedName>
</protein>
<keyword evidence="4 6" id="KW-1133">Transmembrane helix</keyword>
<keyword evidence="3 6" id="KW-0812">Transmembrane</keyword>
<evidence type="ECO:0000256" key="6">
    <source>
        <dbReference type="SAM" id="Phobius"/>
    </source>
</evidence>
<dbReference type="EMBL" id="KV453843">
    <property type="protein sequence ID" value="ODV88850.1"/>
    <property type="molecule type" value="Genomic_DNA"/>
</dbReference>
<name>A0A1E4TAS2_9ASCO</name>
<dbReference type="GO" id="GO:0016020">
    <property type="term" value="C:membrane"/>
    <property type="evidence" value="ECO:0007669"/>
    <property type="project" value="UniProtKB-SubCell"/>
</dbReference>
<feature type="transmembrane region" description="Helical" evidence="6">
    <location>
        <begin position="156"/>
        <end position="177"/>
    </location>
</feature>
<comment type="similarity">
    <text evidence="2">Belongs to the PER33/POM33 family.</text>
</comment>
<accession>A0A1E4TAS2</accession>
<dbReference type="GO" id="GO:0071786">
    <property type="term" value="P:endoplasmic reticulum tubular network organization"/>
    <property type="evidence" value="ECO:0007669"/>
    <property type="project" value="TreeGrafter"/>
</dbReference>
<dbReference type="PANTHER" id="PTHR12703:SF4">
    <property type="entry name" value="TRANSMEMBRANE PROTEIN 33"/>
    <property type="match status" value="1"/>
</dbReference>
<dbReference type="Pfam" id="PF03661">
    <property type="entry name" value="TMEM33_Pom33"/>
    <property type="match status" value="1"/>
</dbReference>
<sequence length="262" mass="29547">MSSKSGSNAKKQSLGELVKTIQFAWFVGHVVSLLGFVLYFISVFRIRSSSRLPLIWYRMDLLGAIATFGIVLATSYTKLDPRKIVRDDNFQYLLVSILWWFQSPSILVLIPFACFSIFHVLSFTRTTLLPTLGTPATSPIGTKIAEFVKGYNDRSLAIASTIEILVLIRCILSALMFRRGSWITMVLYSVFIKVRYDNSHLTRASVRNMEVRIDSLLADARIPPSIRNVWNSFKASLRKYHNIFEAKIANKPAAAAAASKKE</sequence>
<dbReference type="AlphaFoldDB" id="A0A1E4TAS2"/>
<evidence type="ECO:0008006" key="9">
    <source>
        <dbReference type="Google" id="ProtNLM"/>
    </source>
</evidence>
<reference evidence="8" key="1">
    <citation type="submission" date="2016-02" db="EMBL/GenBank/DDBJ databases">
        <title>Comparative genomics of biotechnologically important yeasts.</title>
        <authorList>
            <consortium name="DOE Joint Genome Institute"/>
            <person name="Riley R."/>
            <person name="Haridas S."/>
            <person name="Wolfe K.H."/>
            <person name="Lopes M.R."/>
            <person name="Hittinger C.T."/>
            <person name="Goker M."/>
            <person name="Salamov A."/>
            <person name="Wisecaver J."/>
            <person name="Long T.M."/>
            <person name="Aerts A.L."/>
            <person name="Barry K."/>
            <person name="Choi C."/>
            <person name="Clum A."/>
            <person name="Coughlan A.Y."/>
            <person name="Deshpande S."/>
            <person name="Douglass A.P."/>
            <person name="Hanson S.J."/>
            <person name="Klenk H.-P."/>
            <person name="Labutti K."/>
            <person name="Lapidus A."/>
            <person name="Lindquist E."/>
            <person name="Lipzen A."/>
            <person name="Meier-Kolthoff J.P."/>
            <person name="Ohm R.A."/>
            <person name="Otillar R.P."/>
            <person name="Pangilinan J."/>
            <person name="Peng Y."/>
            <person name="Rokas A."/>
            <person name="Rosa C.A."/>
            <person name="Scheuner C."/>
            <person name="Sibirny A.A."/>
            <person name="Slot J.C."/>
            <person name="Stielow J.B."/>
            <person name="Sun H."/>
            <person name="Kurtzman C.P."/>
            <person name="Blackwell M."/>
            <person name="Jeffries T.W."/>
            <person name="Grigoriev I.V."/>
        </authorList>
    </citation>
    <scope>NUCLEOTIDE SEQUENCE [LARGE SCALE GENOMIC DNA]</scope>
    <source>
        <strain evidence="8">NRRL Y-17796</strain>
    </source>
</reference>
<dbReference type="InterPro" id="IPR005344">
    <property type="entry name" value="TMEM33/Pom33"/>
</dbReference>
<comment type="subcellular location">
    <subcellularLocation>
        <location evidence="1">Membrane</location>
        <topology evidence="1">Multi-pass membrane protein</topology>
    </subcellularLocation>
</comment>
<evidence type="ECO:0000256" key="4">
    <source>
        <dbReference type="ARBA" id="ARBA00022989"/>
    </source>
</evidence>
<keyword evidence="5 6" id="KW-0472">Membrane</keyword>
<evidence type="ECO:0000256" key="1">
    <source>
        <dbReference type="ARBA" id="ARBA00004141"/>
    </source>
</evidence>
<dbReference type="PANTHER" id="PTHR12703">
    <property type="entry name" value="TRANSMEMBRANE PROTEIN 33"/>
    <property type="match status" value="1"/>
</dbReference>
<evidence type="ECO:0000256" key="3">
    <source>
        <dbReference type="ARBA" id="ARBA00022692"/>
    </source>
</evidence>
<dbReference type="GO" id="GO:0061024">
    <property type="term" value="P:membrane organization"/>
    <property type="evidence" value="ECO:0007669"/>
    <property type="project" value="TreeGrafter"/>
</dbReference>
<dbReference type="InterPro" id="IPR051645">
    <property type="entry name" value="PER33/POM33_regulator"/>
</dbReference>
<dbReference type="Proteomes" id="UP000095023">
    <property type="component" value="Unassembled WGS sequence"/>
</dbReference>
<proteinExistence type="inferred from homology"/>
<dbReference type="GO" id="GO:0005783">
    <property type="term" value="C:endoplasmic reticulum"/>
    <property type="evidence" value="ECO:0007669"/>
    <property type="project" value="TreeGrafter"/>
</dbReference>
<evidence type="ECO:0000256" key="5">
    <source>
        <dbReference type="ARBA" id="ARBA00023136"/>
    </source>
</evidence>
<evidence type="ECO:0000256" key="2">
    <source>
        <dbReference type="ARBA" id="ARBA00007322"/>
    </source>
</evidence>
<evidence type="ECO:0000313" key="7">
    <source>
        <dbReference type="EMBL" id="ODV88850.1"/>
    </source>
</evidence>
<feature type="transmembrane region" description="Helical" evidence="6">
    <location>
        <begin position="54"/>
        <end position="76"/>
    </location>
</feature>
<organism evidence="7 8">
    <name type="scientific">Tortispora caseinolytica NRRL Y-17796</name>
    <dbReference type="NCBI Taxonomy" id="767744"/>
    <lineage>
        <taxon>Eukaryota</taxon>
        <taxon>Fungi</taxon>
        <taxon>Dikarya</taxon>
        <taxon>Ascomycota</taxon>
        <taxon>Saccharomycotina</taxon>
        <taxon>Trigonopsidomycetes</taxon>
        <taxon>Trigonopsidales</taxon>
        <taxon>Trigonopsidaceae</taxon>
        <taxon>Tortispora</taxon>
    </lineage>
</organism>
<evidence type="ECO:0000313" key="8">
    <source>
        <dbReference type="Proteomes" id="UP000095023"/>
    </source>
</evidence>
<dbReference type="OrthoDB" id="5581259at2759"/>
<feature type="transmembrane region" description="Helical" evidence="6">
    <location>
        <begin position="97"/>
        <end position="121"/>
    </location>
</feature>
<gene>
    <name evidence="7" type="ORF">CANCADRAFT_130163</name>
</gene>
<feature type="transmembrane region" description="Helical" evidence="6">
    <location>
        <begin position="21"/>
        <end position="42"/>
    </location>
</feature>